<dbReference type="SMART" id="SM00327">
    <property type="entry name" value="VWA"/>
    <property type="match status" value="1"/>
</dbReference>
<dbReference type="Pfam" id="PF10138">
    <property type="entry name" value="vWA-TerF-like"/>
    <property type="match status" value="1"/>
</dbReference>
<dbReference type="HOGENOM" id="CLU_030559_0_0_9"/>
<evidence type="ECO:0000313" key="3">
    <source>
        <dbReference type="EMBL" id="EXG83247.1"/>
    </source>
</evidence>
<evidence type="ECO:0000313" key="4">
    <source>
        <dbReference type="Proteomes" id="UP000053380"/>
    </source>
</evidence>
<sequence>MGQQPEVLIQGGNTTLGTSGKAKVILEWTASPSPIDASCFMLGPSGTVSSDAHFIFYNQPRSPLGDVELTASSERASVFEVDLAALKAGHVEKFVFAAVLDGSGTFGDVQGFSVKVECAGRTITCPFAGTDKEAALVLAEIYLYKESVKLRAVGKGFDGGLGPLAKSFGVDVEGDSEQNERADDPSAVAPAASSTVEETPEQPLGRIDLLKKKVAISLEKKQIARQKAKVAVVFDASGSMNKLYKNGTVQRAFERILAIAANMDDDGTLDVWMFALEFVRAAPAHVSDYEGYVNRVYPFKGAGGRNNEPAVMQDVIQKFTVEDSDPSIPVYVVFFSDGGVAETKKISRLLIESSLHPIFWQFVGLGEANYGVLRKLDDLPGRMVDNAGFFALDDIDTVGDEELYDRLFEEFPDWLREVKAKNILRE</sequence>
<dbReference type="CDD" id="cd06974">
    <property type="entry name" value="TerD_like"/>
    <property type="match status" value="1"/>
</dbReference>
<dbReference type="PANTHER" id="PTHR32097:SF17">
    <property type="entry name" value="CAMP-BINDING PROTEIN 1-RELATED"/>
    <property type="match status" value="1"/>
</dbReference>
<dbReference type="InterPro" id="IPR036465">
    <property type="entry name" value="vWFA_dom_sf"/>
</dbReference>
<dbReference type="Proteomes" id="UP000053380">
    <property type="component" value="Unassembled WGS sequence"/>
</dbReference>
<dbReference type="Gene3D" id="2.60.60.30">
    <property type="entry name" value="sav2460 like domains"/>
    <property type="match status" value="1"/>
</dbReference>
<evidence type="ECO:0000256" key="1">
    <source>
        <dbReference type="SAM" id="MobiDB-lite"/>
    </source>
</evidence>
<dbReference type="PANTHER" id="PTHR32097">
    <property type="entry name" value="CAMP-BINDING PROTEIN 1-RELATED"/>
    <property type="match status" value="1"/>
</dbReference>
<dbReference type="InterPro" id="IPR019303">
    <property type="entry name" value="vWA_TerF_C"/>
</dbReference>
<gene>
    <name evidence="3" type="ORF">SacsacDRAFT_0212</name>
</gene>
<dbReference type="PROSITE" id="PS50234">
    <property type="entry name" value="VWFA"/>
    <property type="match status" value="1"/>
</dbReference>
<dbReference type="EMBL" id="JFBU01000001">
    <property type="protein sequence ID" value="EXG83247.1"/>
    <property type="molecule type" value="Genomic_DNA"/>
</dbReference>
<feature type="region of interest" description="Disordered" evidence="1">
    <location>
        <begin position="173"/>
        <end position="200"/>
    </location>
</feature>
<comment type="caution">
    <text evidence="3">The sequence shown here is derived from an EMBL/GenBank/DDBJ whole genome shotgun (WGS) entry which is preliminary data.</text>
</comment>
<organism evidence="3 4">
    <name type="scientific">Saccharibacillus sacchari DSM 19268</name>
    <dbReference type="NCBI Taxonomy" id="915437"/>
    <lineage>
        <taxon>Bacteria</taxon>
        <taxon>Bacillati</taxon>
        <taxon>Bacillota</taxon>
        <taxon>Bacilli</taxon>
        <taxon>Bacillales</taxon>
        <taxon>Paenibacillaceae</taxon>
        <taxon>Saccharibacillus</taxon>
    </lineage>
</organism>
<keyword evidence="4" id="KW-1185">Reference proteome</keyword>
<feature type="compositionally biased region" description="Low complexity" evidence="1">
    <location>
        <begin position="185"/>
        <end position="194"/>
    </location>
</feature>
<dbReference type="OrthoDB" id="5756874at2"/>
<name>A0A011A171_9BACL</name>
<dbReference type="InterPro" id="IPR002035">
    <property type="entry name" value="VWF_A"/>
</dbReference>
<dbReference type="PATRIC" id="fig|915437.3.peg.222"/>
<dbReference type="RefSeq" id="WP_037282583.1">
    <property type="nucleotide sequence ID" value="NZ_KK073875.1"/>
</dbReference>
<dbReference type="AlphaFoldDB" id="A0A011A171"/>
<protein>
    <submittedName>
        <fullName evidence="3">Putative stress response protein, TerZ-and CABP1</fullName>
    </submittedName>
</protein>
<reference evidence="3 4" key="1">
    <citation type="submission" date="2013-07" db="EMBL/GenBank/DDBJ databases">
        <authorList>
            <consortium name="DOE Joint Genome Institute"/>
            <person name="Anderson I."/>
            <person name="Huntemann M."/>
            <person name="Han J."/>
            <person name="Chen A."/>
            <person name="Kyrpides N."/>
            <person name="Mavromatis K."/>
            <person name="Markowitz V."/>
            <person name="Palaniappan K."/>
            <person name="Ivanova N."/>
            <person name="Schaumberg A."/>
            <person name="Pati A."/>
            <person name="Liolios K."/>
            <person name="Nordberg H.P."/>
            <person name="Cantor M.N."/>
            <person name="Hua S.X."/>
            <person name="Woyke T."/>
        </authorList>
    </citation>
    <scope>NUCLEOTIDE SEQUENCE [LARGE SCALE GENOMIC DNA]</scope>
    <source>
        <strain evidence="3 4">DSM 19268</strain>
    </source>
</reference>
<dbReference type="InterPro" id="IPR051324">
    <property type="entry name" value="Stress/Tellurium_Resist"/>
</dbReference>
<proteinExistence type="predicted"/>
<accession>A0A011A171</accession>
<evidence type="ECO:0000259" key="2">
    <source>
        <dbReference type="PROSITE" id="PS50234"/>
    </source>
</evidence>
<dbReference type="InterPro" id="IPR003325">
    <property type="entry name" value="TerD"/>
</dbReference>
<dbReference type="Pfam" id="PF02342">
    <property type="entry name" value="TerD"/>
    <property type="match status" value="1"/>
</dbReference>
<feature type="domain" description="VWFA" evidence="2">
    <location>
        <begin position="229"/>
        <end position="407"/>
    </location>
</feature>
<dbReference type="SUPFAM" id="SSF53300">
    <property type="entry name" value="vWA-like"/>
    <property type="match status" value="1"/>
</dbReference>